<evidence type="ECO:0000313" key="2">
    <source>
        <dbReference type="EMBL" id="GFT55399.1"/>
    </source>
</evidence>
<feature type="chain" id="PRO_5036499307" evidence="1">
    <location>
        <begin position="27"/>
        <end position="363"/>
    </location>
</feature>
<sequence length="363" mass="39835">MSALSRGNISTVIAALLGLLFPLIYGEQAGLLESLPADILASLAKSDPLLPNTGFKEGDALGSGVKSIQDALTDPLKILQQSISKDSEVKGIKTPLGKPLYPPIPLLKPVAGSGKVLKAAALPLKKVAVKKAIGAKMLLPKVKTVAALKAKPKVYSLKPIVHVIEKPVPVFHKVPIPKKVMIPKFYPVKKPIPIPKIIPVPFKVPVKKIIPKIVKIPKPIPVPKFIPVKKPIPIGIPYPVPKFFKVPIPKPVPYAKFIPIPIKKKVPKFFPVPVKKIIKVPKPYYVPIKIPHITTSYMKTPMVVNVPDIKKTPLNFVPKQIKGFGEKFLPKEMEGFGEKIDFVEPESKEIYKVRDSETIKTIK</sequence>
<dbReference type="EMBL" id="BMAW01066541">
    <property type="protein sequence ID" value="GFT55399.1"/>
    <property type="molecule type" value="Genomic_DNA"/>
</dbReference>
<dbReference type="OrthoDB" id="6437665at2759"/>
<evidence type="ECO:0000313" key="3">
    <source>
        <dbReference type="Proteomes" id="UP000887013"/>
    </source>
</evidence>
<proteinExistence type="predicted"/>
<keyword evidence="3" id="KW-1185">Reference proteome</keyword>
<evidence type="ECO:0000256" key="1">
    <source>
        <dbReference type="SAM" id="SignalP"/>
    </source>
</evidence>
<comment type="caution">
    <text evidence="2">The sequence shown here is derived from an EMBL/GenBank/DDBJ whole genome shotgun (WGS) entry which is preliminary data.</text>
</comment>
<name>A0A8X6TWW0_NEPPI</name>
<feature type="signal peptide" evidence="1">
    <location>
        <begin position="1"/>
        <end position="26"/>
    </location>
</feature>
<reference evidence="2" key="1">
    <citation type="submission" date="2020-08" db="EMBL/GenBank/DDBJ databases">
        <title>Multicomponent nature underlies the extraordinary mechanical properties of spider dragline silk.</title>
        <authorList>
            <person name="Kono N."/>
            <person name="Nakamura H."/>
            <person name="Mori M."/>
            <person name="Yoshida Y."/>
            <person name="Ohtoshi R."/>
            <person name="Malay A.D."/>
            <person name="Moran D.A.P."/>
            <person name="Tomita M."/>
            <person name="Numata K."/>
            <person name="Arakawa K."/>
        </authorList>
    </citation>
    <scope>NUCLEOTIDE SEQUENCE</scope>
</reference>
<organism evidence="2 3">
    <name type="scientific">Nephila pilipes</name>
    <name type="common">Giant wood spider</name>
    <name type="synonym">Nephila maculata</name>
    <dbReference type="NCBI Taxonomy" id="299642"/>
    <lineage>
        <taxon>Eukaryota</taxon>
        <taxon>Metazoa</taxon>
        <taxon>Ecdysozoa</taxon>
        <taxon>Arthropoda</taxon>
        <taxon>Chelicerata</taxon>
        <taxon>Arachnida</taxon>
        <taxon>Araneae</taxon>
        <taxon>Araneomorphae</taxon>
        <taxon>Entelegynae</taxon>
        <taxon>Araneoidea</taxon>
        <taxon>Nephilidae</taxon>
        <taxon>Nephila</taxon>
    </lineage>
</organism>
<protein>
    <submittedName>
        <fullName evidence="2">Uncharacterized protein</fullName>
    </submittedName>
</protein>
<gene>
    <name evidence="2" type="ORF">NPIL_127381</name>
</gene>
<dbReference type="AlphaFoldDB" id="A0A8X6TWW0"/>
<accession>A0A8X6TWW0</accession>
<dbReference type="Proteomes" id="UP000887013">
    <property type="component" value="Unassembled WGS sequence"/>
</dbReference>
<keyword evidence="1" id="KW-0732">Signal</keyword>